<dbReference type="GO" id="GO:0004177">
    <property type="term" value="F:aminopeptidase activity"/>
    <property type="evidence" value="ECO:0007669"/>
    <property type="project" value="UniProtKB-KW"/>
</dbReference>
<feature type="domain" description="Creatinase N-terminal" evidence="7">
    <location>
        <begin position="4"/>
        <end position="137"/>
    </location>
</feature>
<reference evidence="8 9" key="1">
    <citation type="submission" date="2018-12" db="EMBL/GenBank/DDBJ databases">
        <authorList>
            <person name="Sun L."/>
            <person name="Chen Z."/>
        </authorList>
    </citation>
    <scope>NUCLEOTIDE SEQUENCE [LARGE SCALE GENOMIC DNA]</scope>
    <source>
        <strain evidence="8 9">LMG 29736</strain>
    </source>
</reference>
<dbReference type="Pfam" id="PF00557">
    <property type="entry name" value="Peptidase_M24"/>
    <property type="match status" value="1"/>
</dbReference>
<keyword evidence="8" id="KW-0645">Protease</keyword>
<organism evidence="8 9">
    <name type="scientific">Siminovitchia terrae</name>
    <name type="common">Bacillus terrae</name>
    <dbReference type="NCBI Taxonomy" id="1914933"/>
    <lineage>
        <taxon>Bacteria</taxon>
        <taxon>Bacillati</taxon>
        <taxon>Bacillota</taxon>
        <taxon>Bacilli</taxon>
        <taxon>Bacillales</taxon>
        <taxon>Bacillaceae</taxon>
        <taxon>Siminovitchia</taxon>
    </lineage>
</organism>
<dbReference type="FunFam" id="3.90.230.10:FF:000014">
    <property type="entry name" value="Aminopeptidase P family protein"/>
    <property type="match status" value="1"/>
</dbReference>
<protein>
    <submittedName>
        <fullName evidence="8">Aminopeptidase P family protein</fullName>
    </submittedName>
</protein>
<keyword evidence="8" id="KW-0031">Aminopeptidase</keyword>
<dbReference type="InterPro" id="IPR036005">
    <property type="entry name" value="Creatinase/aminopeptidase-like"/>
</dbReference>
<dbReference type="SUPFAM" id="SSF55920">
    <property type="entry name" value="Creatinase/aminopeptidase"/>
    <property type="match status" value="1"/>
</dbReference>
<evidence type="ECO:0000256" key="4">
    <source>
        <dbReference type="ARBA" id="ARBA00022801"/>
    </source>
</evidence>
<keyword evidence="5" id="KW-0464">Manganese</keyword>
<dbReference type="RefSeq" id="WP_120115452.1">
    <property type="nucleotide sequence ID" value="NZ_QYTW02000004.1"/>
</dbReference>
<evidence type="ECO:0000256" key="3">
    <source>
        <dbReference type="ARBA" id="ARBA00022723"/>
    </source>
</evidence>
<dbReference type="InterPro" id="IPR000994">
    <property type="entry name" value="Pept_M24"/>
</dbReference>
<dbReference type="InterPro" id="IPR050659">
    <property type="entry name" value="Peptidase_M24B"/>
</dbReference>
<dbReference type="Pfam" id="PF01321">
    <property type="entry name" value="Creatinase_N"/>
    <property type="match status" value="1"/>
</dbReference>
<dbReference type="GO" id="GO:0046872">
    <property type="term" value="F:metal ion binding"/>
    <property type="evidence" value="ECO:0007669"/>
    <property type="project" value="UniProtKB-KW"/>
</dbReference>
<proteinExistence type="inferred from homology"/>
<dbReference type="InterPro" id="IPR000587">
    <property type="entry name" value="Creatinase_N"/>
</dbReference>
<evidence type="ECO:0000259" key="7">
    <source>
        <dbReference type="Pfam" id="PF01321"/>
    </source>
</evidence>
<dbReference type="Gene3D" id="3.40.350.10">
    <property type="entry name" value="Creatinase/prolidase N-terminal domain"/>
    <property type="match status" value="1"/>
</dbReference>
<dbReference type="PANTHER" id="PTHR46112:SF10">
    <property type="entry name" value="DIPEPTIDASE YKVY-RELATED"/>
    <property type="match status" value="1"/>
</dbReference>
<evidence type="ECO:0000256" key="2">
    <source>
        <dbReference type="ARBA" id="ARBA00008766"/>
    </source>
</evidence>
<dbReference type="GO" id="GO:0008235">
    <property type="term" value="F:metalloexopeptidase activity"/>
    <property type="evidence" value="ECO:0007669"/>
    <property type="project" value="UniProtKB-ARBA"/>
</dbReference>
<dbReference type="CDD" id="cd01092">
    <property type="entry name" value="APP-like"/>
    <property type="match status" value="1"/>
</dbReference>
<evidence type="ECO:0000313" key="9">
    <source>
        <dbReference type="Proteomes" id="UP000287296"/>
    </source>
</evidence>
<dbReference type="Proteomes" id="UP000287296">
    <property type="component" value="Unassembled WGS sequence"/>
</dbReference>
<dbReference type="AlphaFoldDB" id="A0A429XAS4"/>
<keyword evidence="3" id="KW-0479">Metal-binding</keyword>
<dbReference type="PANTHER" id="PTHR46112">
    <property type="entry name" value="AMINOPEPTIDASE"/>
    <property type="match status" value="1"/>
</dbReference>
<dbReference type="EMBL" id="QYTW02000004">
    <property type="protein sequence ID" value="RST60462.1"/>
    <property type="molecule type" value="Genomic_DNA"/>
</dbReference>
<name>A0A429XAS4_SIMTE</name>
<dbReference type="OrthoDB" id="9806388at2"/>
<comment type="cofactor">
    <cofactor evidence="1">
        <name>Mn(2+)</name>
        <dbReference type="ChEBI" id="CHEBI:29035"/>
    </cofactor>
</comment>
<accession>A0A429XAS4</accession>
<dbReference type="InterPro" id="IPR001131">
    <property type="entry name" value="Peptidase_M24B_aminopep-P_CS"/>
</dbReference>
<sequence length="364" mass="40961">MNSRLEKLISWLKDQQIDAAFISSPDNVFYLTRFRCEPHERLLGLVVFQEKEPLLICPGMEVDDARNAGWDKEILGYSDSDNPWNLAEERIQSRIPKLQSWAVEKDHLNLSRYEELSNRFEHAHFISADNILNELRLLKDEQEIELIKRACELVDFAVEVGANELAEGKTELDIIAAIEYEIKKKGAGMSFDPLVLTGANAASPHGIPGLTKIERGQLVLMDLGVVYNGYCSDITRTLAFGEISDRQKEIYETVLKAEEAAVKLTRPGVKAKKLDQTARNIIRDAGFGEYFTHRLGHGLGISVHEFPSMTETNEMELEPGMVFTIEPGIYIPGVAGVRIEDDVLVTEDGVEVLTQYPKTLQIIE</sequence>
<evidence type="ECO:0000256" key="5">
    <source>
        <dbReference type="ARBA" id="ARBA00023211"/>
    </source>
</evidence>
<dbReference type="InterPro" id="IPR001714">
    <property type="entry name" value="Pept_M24_MAP"/>
</dbReference>
<comment type="caution">
    <text evidence="8">The sequence shown here is derived from an EMBL/GenBank/DDBJ whole genome shotgun (WGS) entry which is preliminary data.</text>
</comment>
<comment type="similarity">
    <text evidence="2">Belongs to the peptidase M24B family.</text>
</comment>
<dbReference type="SUPFAM" id="SSF53092">
    <property type="entry name" value="Creatinase/prolidase N-terminal domain"/>
    <property type="match status" value="1"/>
</dbReference>
<evidence type="ECO:0000259" key="6">
    <source>
        <dbReference type="Pfam" id="PF00557"/>
    </source>
</evidence>
<keyword evidence="4" id="KW-0378">Hydrolase</keyword>
<dbReference type="InterPro" id="IPR029149">
    <property type="entry name" value="Creatin/AminoP/Spt16_N"/>
</dbReference>
<dbReference type="PRINTS" id="PR00599">
    <property type="entry name" value="MAPEPTIDASE"/>
</dbReference>
<dbReference type="PROSITE" id="PS00491">
    <property type="entry name" value="PROLINE_PEPTIDASE"/>
    <property type="match status" value="1"/>
</dbReference>
<evidence type="ECO:0000256" key="1">
    <source>
        <dbReference type="ARBA" id="ARBA00001936"/>
    </source>
</evidence>
<feature type="domain" description="Peptidase M24" evidence="6">
    <location>
        <begin position="145"/>
        <end position="347"/>
    </location>
</feature>
<evidence type="ECO:0000313" key="8">
    <source>
        <dbReference type="EMBL" id="RST60462.1"/>
    </source>
</evidence>
<dbReference type="Gene3D" id="3.90.230.10">
    <property type="entry name" value="Creatinase/methionine aminopeptidase superfamily"/>
    <property type="match status" value="1"/>
</dbReference>
<gene>
    <name evidence="8" type="ORF">D5F11_006395</name>
</gene>